<reference evidence="5" key="2">
    <citation type="submission" date="2020-05" db="UniProtKB">
        <authorList>
            <consortium name="EnsemblMetazoa"/>
        </authorList>
    </citation>
    <scope>IDENTIFICATION</scope>
    <source>
        <strain evidence="5">wikel</strain>
    </source>
</reference>
<dbReference type="SMART" id="SM00360">
    <property type="entry name" value="RRM"/>
    <property type="match status" value="1"/>
</dbReference>
<feature type="domain" description="RRM" evidence="3">
    <location>
        <begin position="153"/>
        <end position="219"/>
    </location>
</feature>
<dbReference type="EnsemblMetazoa" id="ISCW016601-RA">
    <property type="protein sequence ID" value="ISCW016601-PA"/>
    <property type="gene ID" value="ISCW016601"/>
</dbReference>
<dbReference type="OrthoDB" id="439808at2759"/>
<dbReference type="InterPro" id="IPR000504">
    <property type="entry name" value="RRM_dom"/>
</dbReference>
<name>B7PBU8_IXOSC</name>
<dbReference type="Proteomes" id="UP000001555">
    <property type="component" value="Unassembled WGS sequence"/>
</dbReference>
<dbReference type="InParanoid" id="B7PBU8"/>
<dbReference type="VEuPathDB" id="VectorBase:ISCP_037599"/>
<dbReference type="PANTHER" id="PTHR10352">
    <property type="entry name" value="EUKARYOTIC TRANSLATION INITIATION FACTOR 3 SUBUNIT G"/>
    <property type="match status" value="1"/>
</dbReference>
<reference evidence="4 6" key="1">
    <citation type="submission" date="2008-03" db="EMBL/GenBank/DDBJ databases">
        <title>Annotation of Ixodes scapularis.</title>
        <authorList>
            <consortium name="Ixodes scapularis Genome Project Consortium"/>
            <person name="Caler E."/>
            <person name="Hannick L.I."/>
            <person name="Bidwell S."/>
            <person name="Joardar V."/>
            <person name="Thiagarajan M."/>
            <person name="Amedeo P."/>
            <person name="Galinsky K.J."/>
            <person name="Schobel S."/>
            <person name="Inman J."/>
            <person name="Hostetler J."/>
            <person name="Miller J."/>
            <person name="Hammond M."/>
            <person name="Megy K."/>
            <person name="Lawson D."/>
            <person name="Kodira C."/>
            <person name="Sutton G."/>
            <person name="Meyer J."/>
            <person name="Hill C.A."/>
            <person name="Birren B."/>
            <person name="Nene V."/>
            <person name="Collins F."/>
            <person name="Alarcon-Chaidez F."/>
            <person name="Wikel S."/>
            <person name="Strausberg R."/>
        </authorList>
    </citation>
    <scope>NUCLEOTIDE SEQUENCE [LARGE SCALE GENOMIC DNA]</scope>
    <source>
        <strain evidence="6">Wikel</strain>
        <strain evidence="4">Wikel colony</strain>
    </source>
</reference>
<dbReference type="InterPro" id="IPR035979">
    <property type="entry name" value="RBD_domain_sf"/>
</dbReference>
<evidence type="ECO:0000313" key="4">
    <source>
        <dbReference type="EMBL" id="EEC04070.1"/>
    </source>
</evidence>
<dbReference type="SUPFAM" id="SSF54928">
    <property type="entry name" value="RNA-binding domain, RBD"/>
    <property type="match status" value="2"/>
</dbReference>
<dbReference type="VEuPathDB" id="VectorBase:ISCI016601"/>
<dbReference type="PROSITE" id="PS50102">
    <property type="entry name" value="RRM"/>
    <property type="match status" value="1"/>
</dbReference>
<gene>
    <name evidence="4" type="ORF">IscW_ISCW016601</name>
</gene>
<dbReference type="EMBL" id="ABJB010697062">
    <property type="status" value="NOT_ANNOTATED_CDS"/>
    <property type="molecule type" value="Genomic_DNA"/>
</dbReference>
<evidence type="ECO:0000259" key="3">
    <source>
        <dbReference type="PROSITE" id="PS50102"/>
    </source>
</evidence>
<dbReference type="EMBL" id="ABJB010127132">
    <property type="status" value="NOT_ANNOTATED_CDS"/>
    <property type="molecule type" value="Genomic_DNA"/>
</dbReference>
<dbReference type="PaxDb" id="6945-B7PBU8"/>
<dbReference type="FunCoup" id="B7PBU8">
    <property type="interactions" value="1441"/>
</dbReference>
<evidence type="ECO:0000256" key="1">
    <source>
        <dbReference type="ARBA" id="ARBA00022884"/>
    </source>
</evidence>
<proteinExistence type="evidence at protein level"/>
<organism>
    <name type="scientific">Ixodes scapularis</name>
    <name type="common">Black-legged tick</name>
    <name type="synonym">Deer tick</name>
    <dbReference type="NCBI Taxonomy" id="6945"/>
    <lineage>
        <taxon>Eukaryota</taxon>
        <taxon>Metazoa</taxon>
        <taxon>Ecdysozoa</taxon>
        <taxon>Arthropoda</taxon>
        <taxon>Chelicerata</taxon>
        <taxon>Arachnida</taxon>
        <taxon>Acari</taxon>
        <taxon>Parasitiformes</taxon>
        <taxon>Ixodida</taxon>
        <taxon>Ixodoidea</taxon>
        <taxon>Ixodidae</taxon>
        <taxon>Ixodinae</taxon>
        <taxon>Ixodes</taxon>
    </lineage>
</organism>
<protein>
    <submittedName>
        <fullName evidence="4 5">Apoptosis-promoting RNA-binding protein TIA-1/TIAR, putative</fullName>
    </submittedName>
</protein>
<dbReference type="AlphaFoldDB" id="B7PBU8"/>
<dbReference type="HOGENOM" id="CLU_025000_3_0_1"/>
<dbReference type="EMBL" id="ABJB010452482">
    <property type="status" value="NOT_ANNOTATED_CDS"/>
    <property type="molecule type" value="Genomic_DNA"/>
</dbReference>
<evidence type="ECO:0000256" key="2">
    <source>
        <dbReference type="PROSITE-ProRule" id="PRU00176"/>
    </source>
</evidence>
<dbReference type="EMBL" id="DS679392">
    <property type="protein sequence ID" value="EEC04070.1"/>
    <property type="molecule type" value="Genomic_DNA"/>
</dbReference>
<evidence type="ECO:0000313" key="6">
    <source>
        <dbReference type="Proteomes" id="UP000001555"/>
    </source>
</evidence>
<dbReference type="InterPro" id="IPR012677">
    <property type="entry name" value="Nucleotide-bd_a/b_plait_sf"/>
</dbReference>
<dbReference type="EMBL" id="ABJB011020168">
    <property type="status" value="NOT_ANNOTATED_CDS"/>
    <property type="molecule type" value="Genomic_DNA"/>
</dbReference>
<sequence length="322" mass="35472">MLFFFSLFQEMKVNWATSPGNTPKLDTSKHYHIFVGDLSPEIETTQLRDAFAPFGEISIMTLRGVPNNTDLKEARFYYRWMLGICQGRAPSGSGFSRTLAACSLSIRAATRPPTSLITGLPLALLGSANSAEFVPGGATALGMNFDCCCFFELSRFVLAEELMQKTFNTYGAIQEIRVFKDKGYAFVRFATKEAATHAIVATHNSDVNGQTVKCSWGKEAGDPNNQQQPQNLATQYSYPYQQMGYWYPQAAAGYPQVQGQFMQGVQYPYSQYYGQGFGGVGMQMAWQGLPGQPPVAAQTAMAQGLQQPGMIGAYPMQQYQAQ</sequence>
<dbReference type="Pfam" id="PF00076">
    <property type="entry name" value="RRM_1"/>
    <property type="match status" value="1"/>
</dbReference>
<dbReference type="VEuPathDB" id="VectorBase:ISCW016601"/>
<accession>B7PBU8</accession>
<keyword evidence="7" id="KW-1267">Proteomics identification</keyword>
<dbReference type="GO" id="GO:0003723">
    <property type="term" value="F:RNA binding"/>
    <property type="evidence" value="ECO:0007669"/>
    <property type="project" value="UniProtKB-UniRule"/>
</dbReference>
<dbReference type="EMBL" id="ABJB011021500">
    <property type="status" value="NOT_ANNOTATED_CDS"/>
    <property type="molecule type" value="Genomic_DNA"/>
</dbReference>
<dbReference type="STRING" id="6945.B7PBU8"/>
<dbReference type="EMBL" id="ABJB010846203">
    <property type="status" value="NOT_ANNOTATED_CDS"/>
    <property type="molecule type" value="Genomic_DNA"/>
</dbReference>
<evidence type="ECO:0000313" key="5">
    <source>
        <dbReference type="EnsemblMetazoa" id="ISCW016601-PA"/>
    </source>
</evidence>
<dbReference type="Gene3D" id="3.30.70.330">
    <property type="match status" value="3"/>
</dbReference>
<evidence type="ECO:0007829" key="7">
    <source>
        <dbReference type="PeptideAtlas" id="B7PBU8"/>
    </source>
</evidence>
<keyword evidence="6" id="KW-1185">Reference proteome</keyword>
<keyword evidence="1 2" id="KW-0694">RNA-binding</keyword>